<proteinExistence type="predicted"/>
<sequence length="113" mass="11813">MVHVRADRTGDDGSAAGEWSRWMAVTALAVLVLGALLFAVAWWIGGGDAVSDNWVGMTVVGALFAGLLTALSAMITSAVVAVRHGMSSRLWLPLVTFPAVLAVVVALEAFVFE</sequence>
<dbReference type="RefSeq" id="WP_191277905.1">
    <property type="nucleotide sequence ID" value="NZ_BNAD01000001.1"/>
</dbReference>
<feature type="transmembrane region" description="Helical" evidence="1">
    <location>
        <begin position="56"/>
        <end position="82"/>
    </location>
</feature>
<evidence type="ECO:0000313" key="2">
    <source>
        <dbReference type="EMBL" id="GHE15965.1"/>
    </source>
</evidence>
<keyword evidence="3" id="KW-1185">Reference proteome</keyword>
<keyword evidence="1" id="KW-0812">Transmembrane</keyword>
<reference evidence="3" key="1">
    <citation type="journal article" date="2019" name="Int. J. Syst. Evol. Microbiol.">
        <title>The Global Catalogue of Microorganisms (GCM) 10K type strain sequencing project: providing services to taxonomists for standard genome sequencing and annotation.</title>
        <authorList>
            <consortium name="The Broad Institute Genomics Platform"/>
            <consortium name="The Broad Institute Genome Sequencing Center for Infectious Disease"/>
            <person name="Wu L."/>
            <person name="Ma J."/>
        </authorList>
    </citation>
    <scope>NUCLEOTIDE SEQUENCE [LARGE SCALE GENOMIC DNA]</scope>
    <source>
        <strain evidence="3">CGMCC 1.12791</strain>
    </source>
</reference>
<keyword evidence="1" id="KW-1133">Transmembrane helix</keyword>
<accession>A0ABQ3HHB9</accession>
<organism evidence="2 3">
    <name type="scientific">Nocardioides flavus</name>
    <name type="common">ex Wang et al. 2016</name>
    <dbReference type="NCBI Taxonomy" id="2058780"/>
    <lineage>
        <taxon>Bacteria</taxon>
        <taxon>Bacillati</taxon>
        <taxon>Actinomycetota</taxon>
        <taxon>Actinomycetes</taxon>
        <taxon>Propionibacteriales</taxon>
        <taxon>Nocardioidaceae</taxon>
        <taxon>Nocardioides</taxon>
    </lineage>
</organism>
<evidence type="ECO:0000313" key="3">
    <source>
        <dbReference type="Proteomes" id="UP000597341"/>
    </source>
</evidence>
<dbReference type="EMBL" id="BNAD01000001">
    <property type="protein sequence ID" value="GHE15965.1"/>
    <property type="molecule type" value="Genomic_DNA"/>
</dbReference>
<protein>
    <submittedName>
        <fullName evidence="2">Uncharacterized protein</fullName>
    </submittedName>
</protein>
<gene>
    <name evidence="2" type="ORF">GCM10011376_06670</name>
</gene>
<keyword evidence="1" id="KW-0472">Membrane</keyword>
<evidence type="ECO:0000256" key="1">
    <source>
        <dbReference type="SAM" id="Phobius"/>
    </source>
</evidence>
<dbReference type="Proteomes" id="UP000597341">
    <property type="component" value="Unassembled WGS sequence"/>
</dbReference>
<feature type="transmembrane region" description="Helical" evidence="1">
    <location>
        <begin position="21"/>
        <end position="44"/>
    </location>
</feature>
<comment type="caution">
    <text evidence="2">The sequence shown here is derived from an EMBL/GenBank/DDBJ whole genome shotgun (WGS) entry which is preliminary data.</text>
</comment>
<feature type="transmembrane region" description="Helical" evidence="1">
    <location>
        <begin position="94"/>
        <end position="112"/>
    </location>
</feature>
<name>A0ABQ3HHB9_9ACTN</name>